<accession>A0A4Y3WPH7</accession>
<evidence type="ECO:0000313" key="2">
    <source>
        <dbReference type="EMBL" id="GEC20684.1"/>
    </source>
</evidence>
<dbReference type="EMBL" id="BJNG01000022">
    <property type="protein sequence ID" value="GEC20684.1"/>
    <property type="molecule type" value="Genomic_DNA"/>
</dbReference>
<evidence type="ECO:0000256" key="1">
    <source>
        <dbReference type="SAM" id="MobiDB-lite"/>
    </source>
</evidence>
<proteinExistence type="predicted"/>
<dbReference type="Proteomes" id="UP000320338">
    <property type="component" value="Unassembled WGS sequence"/>
</dbReference>
<organism evidence="2 3">
    <name type="scientific">Pseudonocardia hydrocarbonoxydans</name>
    <dbReference type="NCBI Taxonomy" id="76726"/>
    <lineage>
        <taxon>Bacteria</taxon>
        <taxon>Bacillati</taxon>
        <taxon>Actinomycetota</taxon>
        <taxon>Actinomycetes</taxon>
        <taxon>Pseudonocardiales</taxon>
        <taxon>Pseudonocardiaceae</taxon>
        <taxon>Pseudonocardia</taxon>
    </lineage>
</organism>
<comment type="caution">
    <text evidence="2">The sequence shown here is derived from an EMBL/GenBank/DDBJ whole genome shotgun (WGS) entry which is preliminary data.</text>
</comment>
<sequence>MRTPLTAAVGLLIVAGVVVGVTAGRAGSGDEIPVQPIRVEAPAAVDPAAPVPVVPAVPPERSGIVPEQVAPGDPDGYVAPPPADDDDDDDDDDGPDDDGPDDDD</sequence>
<keyword evidence="3" id="KW-1185">Reference proteome</keyword>
<feature type="compositionally biased region" description="Acidic residues" evidence="1">
    <location>
        <begin position="83"/>
        <end position="104"/>
    </location>
</feature>
<dbReference type="RefSeq" id="WP_141279226.1">
    <property type="nucleotide sequence ID" value="NZ_BAAARZ010000003.1"/>
</dbReference>
<evidence type="ECO:0008006" key="4">
    <source>
        <dbReference type="Google" id="ProtNLM"/>
    </source>
</evidence>
<protein>
    <recommendedName>
        <fullName evidence="4">Small secreted hydrophilic protein</fullName>
    </recommendedName>
</protein>
<name>A0A4Y3WPH7_9PSEU</name>
<dbReference type="AlphaFoldDB" id="A0A4Y3WPH7"/>
<feature type="region of interest" description="Disordered" evidence="1">
    <location>
        <begin position="57"/>
        <end position="104"/>
    </location>
</feature>
<gene>
    <name evidence="2" type="ORF">PHY01_29670</name>
</gene>
<reference evidence="2 3" key="1">
    <citation type="submission" date="2019-06" db="EMBL/GenBank/DDBJ databases">
        <title>Whole genome shotgun sequence of Pseudonocardia hydrocarbonoxydans NBRC 14498.</title>
        <authorList>
            <person name="Hosoyama A."/>
            <person name="Uohara A."/>
            <person name="Ohji S."/>
            <person name="Ichikawa N."/>
        </authorList>
    </citation>
    <scope>NUCLEOTIDE SEQUENCE [LARGE SCALE GENOMIC DNA]</scope>
    <source>
        <strain evidence="2 3">NBRC 14498</strain>
    </source>
</reference>
<evidence type="ECO:0000313" key="3">
    <source>
        <dbReference type="Proteomes" id="UP000320338"/>
    </source>
</evidence>